<comment type="caution">
    <text evidence="2">The sequence shown here is derived from an EMBL/GenBank/DDBJ whole genome shotgun (WGS) entry which is preliminary data.</text>
</comment>
<feature type="transmembrane region" description="Helical" evidence="1">
    <location>
        <begin position="88"/>
        <end position="108"/>
    </location>
</feature>
<reference evidence="2" key="1">
    <citation type="journal article" date="2013" name="Environ. Microbiol.">
        <title>Microbiota from the distal guts of lean and obese adolescents exhibit partial functional redundancy besides clear differences in community structure.</title>
        <authorList>
            <person name="Ferrer M."/>
            <person name="Ruiz A."/>
            <person name="Lanza F."/>
            <person name="Haange S.B."/>
            <person name="Oberbach A."/>
            <person name="Till H."/>
            <person name="Bargiela R."/>
            <person name="Campoy C."/>
            <person name="Segura M.T."/>
            <person name="Richter M."/>
            <person name="von Bergen M."/>
            <person name="Seifert J."/>
            <person name="Suarez A."/>
        </authorList>
    </citation>
    <scope>NUCLEOTIDE SEQUENCE</scope>
</reference>
<evidence type="ECO:0000256" key="1">
    <source>
        <dbReference type="SAM" id="Phobius"/>
    </source>
</evidence>
<gene>
    <name evidence="2" type="ORF">LEA_14385</name>
</gene>
<dbReference type="AlphaFoldDB" id="K1SU41"/>
<proteinExistence type="predicted"/>
<evidence type="ECO:0000313" key="2">
    <source>
        <dbReference type="EMBL" id="EKC57385.1"/>
    </source>
</evidence>
<keyword evidence="1" id="KW-1133">Transmembrane helix</keyword>
<feature type="transmembrane region" description="Helical" evidence="1">
    <location>
        <begin position="120"/>
        <end position="138"/>
    </location>
</feature>
<keyword evidence="1" id="KW-0472">Membrane</keyword>
<accession>K1SU41</accession>
<dbReference type="EMBL" id="AJWY01009778">
    <property type="protein sequence ID" value="EKC57385.1"/>
    <property type="molecule type" value="Genomic_DNA"/>
</dbReference>
<feature type="transmembrane region" description="Helical" evidence="1">
    <location>
        <begin position="6"/>
        <end position="28"/>
    </location>
</feature>
<name>K1SU41_9ZZZZ</name>
<organism evidence="2">
    <name type="scientific">human gut metagenome</name>
    <dbReference type="NCBI Taxonomy" id="408170"/>
    <lineage>
        <taxon>unclassified sequences</taxon>
        <taxon>metagenomes</taxon>
        <taxon>organismal metagenomes</taxon>
    </lineage>
</organism>
<feature type="transmembrane region" description="Helical" evidence="1">
    <location>
        <begin position="59"/>
        <end position="82"/>
    </location>
</feature>
<keyword evidence="1" id="KW-0812">Transmembrane</keyword>
<protein>
    <submittedName>
        <fullName evidence="2">Uncharacterized protein</fullName>
    </submittedName>
</protein>
<sequence>MNAWFIAAGVMLAGAFGVHVVAGTRFYAKARPERELPGRAPEDAVVAERRAAWMLGRCGFQLISVDLALSAGCFLALGLGLIPRNAVLELFLTLTYAGWGVAWRAVLAADRSPAACRHRLRHWVVFFVVALTAACGMAL</sequence>